<evidence type="ECO:0000256" key="1">
    <source>
        <dbReference type="SAM" id="Phobius"/>
    </source>
</evidence>
<evidence type="ECO:0000259" key="2">
    <source>
        <dbReference type="Pfam" id="PF07331"/>
    </source>
</evidence>
<evidence type="ECO:0000313" key="3">
    <source>
        <dbReference type="EMBL" id="MBD3916374.1"/>
    </source>
</evidence>
<gene>
    <name evidence="3" type="ORF">IEZ25_17290</name>
</gene>
<comment type="caution">
    <text evidence="3">The sequence shown here is derived from an EMBL/GenBank/DDBJ whole genome shotgun (WGS) entry which is preliminary data.</text>
</comment>
<feature type="transmembrane region" description="Helical" evidence="1">
    <location>
        <begin position="138"/>
        <end position="157"/>
    </location>
</feature>
<dbReference type="Pfam" id="PF07331">
    <property type="entry name" value="TctB"/>
    <property type="match status" value="1"/>
</dbReference>
<keyword evidence="1" id="KW-0472">Membrane</keyword>
<protein>
    <submittedName>
        <fullName evidence="3">Tripartite tricarboxylate transporter TctB family protein</fullName>
    </submittedName>
</protein>
<dbReference type="InterPro" id="IPR009936">
    <property type="entry name" value="DUF1468"/>
</dbReference>
<sequence length="168" mass="17380">MTASTRARPSAELVTAGVVLVLGLAYGVQSLQEGIGTPTSSGAGFFPLLVAGVLVLSSVVVIVQERRGAAPIVETLLEEDDGGALEAAEVHWPRVVGVLLTSLAVPFLAGTVGFVTSLSVAMAVIAKLMGMRGWWRPAALGLAFGVITWWVFVYWLVVPLPAGVLGLG</sequence>
<feature type="domain" description="DUF1468" evidence="2">
    <location>
        <begin position="15"/>
        <end position="161"/>
    </location>
</feature>
<feature type="transmembrane region" description="Helical" evidence="1">
    <location>
        <begin position="43"/>
        <end position="63"/>
    </location>
</feature>
<evidence type="ECO:0000313" key="4">
    <source>
        <dbReference type="Proteomes" id="UP000649289"/>
    </source>
</evidence>
<keyword evidence="4" id="KW-1185">Reference proteome</keyword>
<dbReference type="Proteomes" id="UP000649289">
    <property type="component" value="Unassembled WGS sequence"/>
</dbReference>
<name>A0ABR8MK16_9ACTN</name>
<proteinExistence type="predicted"/>
<keyword evidence="1" id="KW-0812">Transmembrane</keyword>
<keyword evidence="1" id="KW-1133">Transmembrane helix</keyword>
<dbReference type="EMBL" id="JACXYY010000007">
    <property type="protein sequence ID" value="MBD3916374.1"/>
    <property type="molecule type" value="Genomic_DNA"/>
</dbReference>
<accession>A0ABR8MK16</accession>
<feature type="transmembrane region" description="Helical" evidence="1">
    <location>
        <begin position="13"/>
        <end position="31"/>
    </location>
</feature>
<feature type="transmembrane region" description="Helical" evidence="1">
    <location>
        <begin position="103"/>
        <end position="126"/>
    </location>
</feature>
<organism evidence="3 4">
    <name type="scientific">Nocardioides hwasunensis</name>
    <dbReference type="NCBI Taxonomy" id="397258"/>
    <lineage>
        <taxon>Bacteria</taxon>
        <taxon>Bacillati</taxon>
        <taxon>Actinomycetota</taxon>
        <taxon>Actinomycetes</taxon>
        <taxon>Propionibacteriales</taxon>
        <taxon>Nocardioidaceae</taxon>
        <taxon>Nocardioides</taxon>
    </lineage>
</organism>
<reference evidence="3 4" key="1">
    <citation type="submission" date="2020-09" db="EMBL/GenBank/DDBJ databases">
        <title>novel species in genus Nocardioides.</title>
        <authorList>
            <person name="Zhang G."/>
        </authorList>
    </citation>
    <scope>NUCLEOTIDE SEQUENCE [LARGE SCALE GENOMIC DNA]</scope>
    <source>
        <strain evidence="3 4">19197</strain>
    </source>
</reference>
<dbReference type="RefSeq" id="WP_191200693.1">
    <property type="nucleotide sequence ID" value="NZ_BAAAPA010000001.1"/>
</dbReference>